<evidence type="ECO:0000256" key="3">
    <source>
        <dbReference type="ARBA" id="ARBA00023136"/>
    </source>
</evidence>
<proteinExistence type="predicted"/>
<dbReference type="GO" id="GO:0050863">
    <property type="term" value="P:regulation of T cell activation"/>
    <property type="evidence" value="ECO:0007669"/>
    <property type="project" value="UniProtKB-ARBA"/>
</dbReference>
<evidence type="ECO:0000256" key="2">
    <source>
        <dbReference type="ARBA" id="ARBA00022729"/>
    </source>
</evidence>
<evidence type="ECO:0000256" key="6">
    <source>
        <dbReference type="ARBA" id="ARBA00023319"/>
    </source>
</evidence>
<dbReference type="InterPro" id="IPR053896">
    <property type="entry name" value="BTN3A2-like_Ig-C"/>
</dbReference>
<evidence type="ECO:0000256" key="8">
    <source>
        <dbReference type="SAM" id="SignalP"/>
    </source>
</evidence>
<name>A0A8C8VLK8_9SAUR</name>
<dbReference type="InterPro" id="IPR003599">
    <property type="entry name" value="Ig_sub"/>
</dbReference>
<dbReference type="GO" id="GO:0005102">
    <property type="term" value="F:signaling receptor binding"/>
    <property type="evidence" value="ECO:0007669"/>
    <property type="project" value="TreeGrafter"/>
</dbReference>
<comment type="subcellular location">
    <subcellularLocation>
        <location evidence="1">Membrane</location>
    </subcellularLocation>
</comment>
<accession>A0A8C8VLK8</accession>
<dbReference type="Proteomes" id="UP000694393">
    <property type="component" value="Unplaced"/>
</dbReference>
<keyword evidence="7" id="KW-0812">Transmembrane</keyword>
<dbReference type="GO" id="GO:0009897">
    <property type="term" value="C:external side of plasma membrane"/>
    <property type="evidence" value="ECO:0007669"/>
    <property type="project" value="TreeGrafter"/>
</dbReference>
<evidence type="ECO:0000313" key="10">
    <source>
        <dbReference type="Ensembl" id="ENSPCEP00000017023.1"/>
    </source>
</evidence>
<dbReference type="Ensembl" id="ENSPCET00000017622.1">
    <property type="protein sequence ID" value="ENSPCEP00000017023.1"/>
    <property type="gene ID" value="ENSPCEG00000013380.1"/>
</dbReference>
<dbReference type="Pfam" id="PF22705">
    <property type="entry name" value="C2-set_3"/>
    <property type="match status" value="1"/>
</dbReference>
<dbReference type="PROSITE" id="PS50835">
    <property type="entry name" value="IG_LIKE"/>
    <property type="match status" value="2"/>
</dbReference>
<keyword evidence="11" id="KW-1185">Reference proteome</keyword>
<dbReference type="InterPro" id="IPR013783">
    <property type="entry name" value="Ig-like_fold"/>
</dbReference>
<keyword evidence="7" id="KW-1133">Transmembrane helix</keyword>
<dbReference type="InterPro" id="IPR050504">
    <property type="entry name" value="IgSF_BTN/MOG"/>
</dbReference>
<dbReference type="GO" id="GO:0050852">
    <property type="term" value="P:T cell receptor signaling pathway"/>
    <property type="evidence" value="ECO:0007669"/>
    <property type="project" value="TreeGrafter"/>
</dbReference>
<dbReference type="Gene3D" id="2.60.40.10">
    <property type="entry name" value="Immunoglobulins"/>
    <property type="match status" value="2"/>
</dbReference>
<organism evidence="10 11">
    <name type="scientific">Pelusios castaneus</name>
    <name type="common">West African mud turtle</name>
    <dbReference type="NCBI Taxonomy" id="367368"/>
    <lineage>
        <taxon>Eukaryota</taxon>
        <taxon>Metazoa</taxon>
        <taxon>Chordata</taxon>
        <taxon>Craniata</taxon>
        <taxon>Vertebrata</taxon>
        <taxon>Euteleostomi</taxon>
        <taxon>Archelosauria</taxon>
        <taxon>Testudinata</taxon>
        <taxon>Testudines</taxon>
        <taxon>Pleurodira</taxon>
        <taxon>Pelomedusidae</taxon>
        <taxon>Pelusios</taxon>
    </lineage>
</organism>
<dbReference type="SMART" id="SM00406">
    <property type="entry name" value="IGv"/>
    <property type="match status" value="1"/>
</dbReference>
<evidence type="ECO:0000313" key="11">
    <source>
        <dbReference type="Proteomes" id="UP000694393"/>
    </source>
</evidence>
<dbReference type="InterPro" id="IPR013106">
    <property type="entry name" value="Ig_V-set"/>
</dbReference>
<keyword evidence="4" id="KW-1015">Disulfide bond</keyword>
<feature type="domain" description="Ig-like" evidence="9">
    <location>
        <begin position="37"/>
        <end position="156"/>
    </location>
</feature>
<keyword evidence="2 8" id="KW-0732">Signal</keyword>
<feature type="chain" id="PRO_5034630394" description="Ig-like domain-containing protein" evidence="8">
    <location>
        <begin position="36"/>
        <end position="327"/>
    </location>
</feature>
<dbReference type="Pfam" id="PF07686">
    <property type="entry name" value="V-set"/>
    <property type="match status" value="1"/>
</dbReference>
<sequence length="327" mass="36062">MDSLRTCSMIFPGIEVRLTGLSLAWFLALLGGVTAEPDTTPEAGNSPHLYHQAGQDVTLECKVQAPQETHLRQLHVYWHFLQEPAGISVVHSYSQGADQLGDQAEEFRGRTRLSLQGLNQGVVALILSDVRPSDSGTYRCFLMDNQGADTMDIVLQVAAPYELPQLIILSQDEGQVSLQCHTTGGYPKPEILWHDANGTQLSQEEPVELQRSSRGTFDVWSNLSLTYWAGMSVCCTLNHAPLQQNMSVCVILPALVTQPQAEETGFPVWVIPALTLVLVTIVCMGLIHWALPLIPMEGIEVRCPLTEESQGWSPVRVDPPEEEMAEH</sequence>
<evidence type="ECO:0000256" key="4">
    <source>
        <dbReference type="ARBA" id="ARBA00023157"/>
    </source>
</evidence>
<keyword evidence="6" id="KW-0393">Immunoglobulin domain</keyword>
<evidence type="ECO:0000256" key="5">
    <source>
        <dbReference type="ARBA" id="ARBA00023180"/>
    </source>
</evidence>
<keyword evidence="3 7" id="KW-0472">Membrane</keyword>
<feature type="transmembrane region" description="Helical" evidence="7">
    <location>
        <begin position="266"/>
        <end position="291"/>
    </location>
</feature>
<evidence type="ECO:0000259" key="9">
    <source>
        <dbReference type="PROSITE" id="PS50835"/>
    </source>
</evidence>
<dbReference type="SUPFAM" id="SSF48726">
    <property type="entry name" value="Immunoglobulin"/>
    <property type="match status" value="2"/>
</dbReference>
<dbReference type="PANTHER" id="PTHR24100">
    <property type="entry name" value="BUTYROPHILIN"/>
    <property type="match status" value="1"/>
</dbReference>
<dbReference type="InterPro" id="IPR007110">
    <property type="entry name" value="Ig-like_dom"/>
</dbReference>
<protein>
    <recommendedName>
        <fullName evidence="9">Ig-like domain-containing protein</fullName>
    </recommendedName>
</protein>
<dbReference type="AlphaFoldDB" id="A0A8C8VLK8"/>
<reference evidence="10" key="1">
    <citation type="submission" date="2025-08" db="UniProtKB">
        <authorList>
            <consortium name="Ensembl"/>
        </authorList>
    </citation>
    <scope>IDENTIFICATION</scope>
</reference>
<dbReference type="InterPro" id="IPR036179">
    <property type="entry name" value="Ig-like_dom_sf"/>
</dbReference>
<dbReference type="GO" id="GO:0001817">
    <property type="term" value="P:regulation of cytokine production"/>
    <property type="evidence" value="ECO:0007669"/>
    <property type="project" value="TreeGrafter"/>
</dbReference>
<evidence type="ECO:0000256" key="1">
    <source>
        <dbReference type="ARBA" id="ARBA00004370"/>
    </source>
</evidence>
<dbReference type="FunFam" id="2.60.40.10:FF:000142">
    <property type="entry name" value="V-set domain-containing T-cell activation inhibitor 1"/>
    <property type="match status" value="1"/>
</dbReference>
<reference evidence="10" key="2">
    <citation type="submission" date="2025-09" db="UniProtKB">
        <authorList>
            <consortium name="Ensembl"/>
        </authorList>
    </citation>
    <scope>IDENTIFICATION</scope>
</reference>
<feature type="domain" description="Ig-like" evidence="9">
    <location>
        <begin position="164"/>
        <end position="247"/>
    </location>
</feature>
<dbReference type="GO" id="GO:1903037">
    <property type="term" value="P:regulation of leukocyte cell-cell adhesion"/>
    <property type="evidence" value="ECO:0007669"/>
    <property type="project" value="UniProtKB-ARBA"/>
</dbReference>
<feature type="signal peptide" evidence="8">
    <location>
        <begin position="1"/>
        <end position="35"/>
    </location>
</feature>
<keyword evidence="5" id="KW-0325">Glycoprotein</keyword>
<dbReference type="SMART" id="SM00409">
    <property type="entry name" value="IG"/>
    <property type="match status" value="1"/>
</dbReference>
<evidence type="ECO:0000256" key="7">
    <source>
        <dbReference type="SAM" id="Phobius"/>
    </source>
</evidence>